<evidence type="ECO:0000313" key="1">
    <source>
        <dbReference type="EMBL" id="SOD39694.1"/>
    </source>
</evidence>
<reference evidence="2" key="1">
    <citation type="submission" date="2017-09" db="EMBL/GenBank/DDBJ databases">
        <authorList>
            <person name="Varghese N."/>
            <person name="Submissions S."/>
        </authorList>
    </citation>
    <scope>NUCLEOTIDE SEQUENCE [LARGE SCALE GENOMIC DNA]</scope>
    <source>
        <strain evidence="2">JKS000234</strain>
    </source>
</reference>
<dbReference type="AlphaFoldDB" id="A0A286BZW8"/>
<dbReference type="Pfam" id="PF13279">
    <property type="entry name" value="4HBT_2"/>
    <property type="match status" value="1"/>
</dbReference>
<dbReference type="Proteomes" id="UP000219271">
    <property type="component" value="Unassembled WGS sequence"/>
</dbReference>
<dbReference type="OrthoDB" id="9799036at2"/>
<dbReference type="EMBL" id="OCMY01000001">
    <property type="protein sequence ID" value="SOD39694.1"/>
    <property type="molecule type" value="Genomic_DNA"/>
</dbReference>
<dbReference type="CDD" id="cd00586">
    <property type="entry name" value="4HBT"/>
    <property type="match status" value="1"/>
</dbReference>
<sequence length="126" mass="14756">MFSKSYAVDPQHIDFQGVMDGLFYPFYFEWARHAYFSEEFGINLDQLFELGHMYVVLEYRMKFKKSVHRNETVVITCHVEKHEKPTRVNVVQKMFVDGVIAAEGNFVCTCMIKGRPSIPQVIKNLI</sequence>
<accession>A0A286BZW8</accession>
<dbReference type="Gene3D" id="3.10.129.10">
    <property type="entry name" value="Hotdog Thioesterase"/>
    <property type="match status" value="1"/>
</dbReference>
<organism evidence="1 2">
    <name type="scientific">Candidatus Pantoea floridensis</name>
    <dbReference type="NCBI Taxonomy" id="1938870"/>
    <lineage>
        <taxon>Bacteria</taxon>
        <taxon>Pseudomonadati</taxon>
        <taxon>Pseudomonadota</taxon>
        <taxon>Gammaproteobacteria</taxon>
        <taxon>Enterobacterales</taxon>
        <taxon>Erwiniaceae</taxon>
        <taxon>Pantoea</taxon>
    </lineage>
</organism>
<name>A0A286BZW8_9GAMM</name>
<proteinExistence type="predicted"/>
<keyword evidence="2" id="KW-1185">Reference proteome</keyword>
<dbReference type="GO" id="GO:0016787">
    <property type="term" value="F:hydrolase activity"/>
    <property type="evidence" value="ECO:0007669"/>
    <property type="project" value="UniProtKB-KW"/>
</dbReference>
<keyword evidence="1" id="KW-0378">Hydrolase</keyword>
<gene>
    <name evidence="1" type="ORF">SAMN06273570_4148</name>
</gene>
<protein>
    <submittedName>
        <fullName evidence="1">Acyl-CoA thioester hydrolase</fullName>
    </submittedName>
</protein>
<dbReference type="SUPFAM" id="SSF54637">
    <property type="entry name" value="Thioesterase/thiol ester dehydrase-isomerase"/>
    <property type="match status" value="1"/>
</dbReference>
<evidence type="ECO:0000313" key="2">
    <source>
        <dbReference type="Proteomes" id="UP000219271"/>
    </source>
</evidence>
<dbReference type="RefSeq" id="WP_097097471.1">
    <property type="nucleotide sequence ID" value="NZ_OCMY01000001.1"/>
</dbReference>
<dbReference type="InterPro" id="IPR029069">
    <property type="entry name" value="HotDog_dom_sf"/>
</dbReference>